<dbReference type="Proteomes" id="UP000287651">
    <property type="component" value="Unassembled WGS sequence"/>
</dbReference>
<dbReference type="AlphaFoldDB" id="A0A427AYD1"/>
<evidence type="ECO:0000313" key="1">
    <source>
        <dbReference type="EMBL" id="RRT81117.1"/>
    </source>
</evidence>
<name>A0A427AYD1_ENSVE</name>
<reference evidence="1 2" key="1">
    <citation type="journal article" date="2014" name="Agronomy (Basel)">
        <title>A Draft Genome Sequence for Ensete ventricosum, the Drought-Tolerant Tree Against Hunger.</title>
        <authorList>
            <person name="Harrison J."/>
            <person name="Moore K.A."/>
            <person name="Paszkiewicz K."/>
            <person name="Jones T."/>
            <person name="Grant M."/>
            <person name="Ambacheew D."/>
            <person name="Muzemil S."/>
            <person name="Studholme D.J."/>
        </authorList>
    </citation>
    <scope>NUCLEOTIDE SEQUENCE [LARGE SCALE GENOMIC DNA]</scope>
</reference>
<proteinExistence type="predicted"/>
<dbReference type="EMBL" id="AMZH03000987">
    <property type="protein sequence ID" value="RRT81117.1"/>
    <property type="molecule type" value="Genomic_DNA"/>
</dbReference>
<gene>
    <name evidence="1" type="ORF">B296_00022574</name>
</gene>
<organism evidence="1 2">
    <name type="scientific">Ensete ventricosum</name>
    <name type="common">Abyssinian banana</name>
    <name type="synonym">Musa ensete</name>
    <dbReference type="NCBI Taxonomy" id="4639"/>
    <lineage>
        <taxon>Eukaryota</taxon>
        <taxon>Viridiplantae</taxon>
        <taxon>Streptophyta</taxon>
        <taxon>Embryophyta</taxon>
        <taxon>Tracheophyta</taxon>
        <taxon>Spermatophyta</taxon>
        <taxon>Magnoliopsida</taxon>
        <taxon>Liliopsida</taxon>
        <taxon>Zingiberales</taxon>
        <taxon>Musaceae</taxon>
        <taxon>Ensete</taxon>
    </lineage>
</organism>
<protein>
    <submittedName>
        <fullName evidence="1">Uncharacterized protein</fullName>
    </submittedName>
</protein>
<accession>A0A427AYD1</accession>
<comment type="caution">
    <text evidence="1">The sequence shown here is derived from an EMBL/GenBank/DDBJ whole genome shotgun (WGS) entry which is preliminary data.</text>
</comment>
<evidence type="ECO:0000313" key="2">
    <source>
        <dbReference type="Proteomes" id="UP000287651"/>
    </source>
</evidence>
<sequence>MDNNNVTITPGTRLLPHCLTVWWAPRGPVTPWVLPWSIIIARTCFPMICVCVCGNLTYVHVGGKPWGEHVTMESHESHDAYVHKWRTPSWKEVDGIRRVLGVVIDRHTHIDNGGDDKYPPSVMPSLCCSPFMSILGVMETA</sequence>